<feature type="transmembrane region" description="Helical" evidence="24">
    <location>
        <begin position="52"/>
        <end position="70"/>
    </location>
</feature>
<feature type="transmembrane region" description="Helical" evidence="24">
    <location>
        <begin position="77"/>
        <end position="95"/>
    </location>
</feature>
<evidence type="ECO:0000313" key="25">
    <source>
        <dbReference type="EMBL" id="KPU43912.1"/>
    </source>
</evidence>
<evidence type="ECO:0000256" key="13">
    <source>
        <dbReference type="ARBA" id="ARBA00022989"/>
    </source>
</evidence>
<keyword evidence="11 24" id="KW-0812">Transmembrane</keyword>
<comment type="pathway">
    <text evidence="4">Lipid metabolism.</text>
</comment>
<dbReference type="PATRIC" id="fig|36849.3.peg.2195"/>
<evidence type="ECO:0000256" key="1">
    <source>
        <dbReference type="ARBA" id="ARBA00001698"/>
    </source>
</evidence>
<dbReference type="AlphaFoldDB" id="A0A0N8NT58"/>
<dbReference type="EC" id="2.7.7.41" evidence="6"/>
<comment type="catalytic activity">
    <reaction evidence="1">
        <text>a 1,2-diacyl-sn-glycero-3-phosphate + CTP + H(+) = a CDP-1,2-diacyl-sn-glycerol + diphosphate</text>
        <dbReference type="Rhea" id="RHEA:16229"/>
        <dbReference type="ChEBI" id="CHEBI:15378"/>
        <dbReference type="ChEBI" id="CHEBI:33019"/>
        <dbReference type="ChEBI" id="CHEBI:37563"/>
        <dbReference type="ChEBI" id="CHEBI:58332"/>
        <dbReference type="ChEBI" id="CHEBI:58608"/>
        <dbReference type="EC" id="2.7.7.41"/>
    </reaction>
</comment>
<evidence type="ECO:0000256" key="16">
    <source>
        <dbReference type="ARBA" id="ARBA00023209"/>
    </source>
</evidence>
<proteinExistence type="inferred from homology"/>
<evidence type="ECO:0000256" key="8">
    <source>
        <dbReference type="ARBA" id="ARBA00022475"/>
    </source>
</evidence>
<protein>
    <recommendedName>
        <fullName evidence="7">Phosphatidate cytidylyltransferase</fullName>
        <ecNumber evidence="6">2.7.7.41</ecNumber>
    </recommendedName>
    <alternativeName>
        <fullName evidence="20">CDP-DAG synthase</fullName>
    </alternativeName>
    <alternativeName>
        <fullName evidence="22">CDP-DG synthase</fullName>
    </alternativeName>
    <alternativeName>
        <fullName evidence="18">CDP-diacylglycerol synthase</fullName>
    </alternativeName>
    <alternativeName>
        <fullName evidence="21">CDP-diglyceride pyrophosphorylase</fullName>
    </alternativeName>
    <alternativeName>
        <fullName evidence="23">CDP-diglyceride synthase</fullName>
    </alternativeName>
    <alternativeName>
        <fullName evidence="19">CTP:phosphatidate cytidylyltransferase</fullName>
    </alternativeName>
</protein>
<dbReference type="RefSeq" id="WP_054875125.1">
    <property type="nucleotide sequence ID" value="NZ_LKET01000032.1"/>
</dbReference>
<dbReference type="GO" id="GO:0005886">
    <property type="term" value="C:plasma membrane"/>
    <property type="evidence" value="ECO:0007669"/>
    <property type="project" value="UniProtKB-SubCell"/>
</dbReference>
<keyword evidence="14" id="KW-0443">Lipid metabolism</keyword>
<keyword evidence="10 25" id="KW-0808">Transferase</keyword>
<dbReference type="Proteomes" id="UP000050326">
    <property type="component" value="Unassembled WGS sequence"/>
</dbReference>
<dbReference type="OrthoDB" id="9799199at2"/>
<comment type="caution">
    <text evidence="25">The sequence shown here is derived from an EMBL/GenBank/DDBJ whole genome shotgun (WGS) entry which is preliminary data.</text>
</comment>
<dbReference type="EMBL" id="LKET01000032">
    <property type="protein sequence ID" value="KPU43912.1"/>
    <property type="molecule type" value="Genomic_DNA"/>
</dbReference>
<evidence type="ECO:0000256" key="5">
    <source>
        <dbReference type="ARBA" id="ARBA00010185"/>
    </source>
</evidence>
<feature type="transmembrane region" description="Helical" evidence="24">
    <location>
        <begin position="171"/>
        <end position="191"/>
    </location>
</feature>
<dbReference type="GO" id="GO:0004605">
    <property type="term" value="F:phosphatidate cytidylyltransferase activity"/>
    <property type="evidence" value="ECO:0007669"/>
    <property type="project" value="UniProtKB-EC"/>
</dbReference>
<sequence>MLLKRILSAVIALPILFAAVLINVNIFFVALLIVTGIALYEYFNAVCSSNIKPMKVIGISGGLVMVLLLYNSQTRVFAVPYITILTLILLSIPVFSKKYNFWGAGATIVGILYISLFFGYLYLIRAIQGIGVYLIWFVFICSWVTDTSAYFSGMFFGKNKLAPDISPKKTIEGAIGGVVGSCIVCVLYGVFLNMQNIIDIPIFSIIIMGIIGSIISQIGDLAASAIKRNVGIKDYGHIMPGHGGVLDRFDSILFLAPVIYYYIRYVFY</sequence>
<dbReference type="PANTHER" id="PTHR46382:SF1">
    <property type="entry name" value="PHOSPHATIDATE CYTIDYLYLTRANSFERASE"/>
    <property type="match status" value="1"/>
</dbReference>
<gene>
    <name evidence="25" type="primary">cdsA</name>
    <name evidence="25" type="ORF">OXPF_20770</name>
</gene>
<evidence type="ECO:0000256" key="18">
    <source>
        <dbReference type="ARBA" id="ARBA00029893"/>
    </source>
</evidence>
<keyword evidence="13 24" id="KW-1133">Transmembrane helix</keyword>
<evidence type="ECO:0000256" key="12">
    <source>
        <dbReference type="ARBA" id="ARBA00022695"/>
    </source>
</evidence>
<evidence type="ECO:0000256" key="9">
    <source>
        <dbReference type="ARBA" id="ARBA00022516"/>
    </source>
</evidence>
<dbReference type="GO" id="GO:0016024">
    <property type="term" value="P:CDP-diacylglycerol biosynthetic process"/>
    <property type="evidence" value="ECO:0007669"/>
    <property type="project" value="TreeGrafter"/>
</dbReference>
<evidence type="ECO:0000256" key="2">
    <source>
        <dbReference type="ARBA" id="ARBA00004651"/>
    </source>
</evidence>
<dbReference type="Pfam" id="PF01148">
    <property type="entry name" value="CTP_transf_1"/>
    <property type="match status" value="1"/>
</dbReference>
<dbReference type="PANTHER" id="PTHR46382">
    <property type="entry name" value="PHOSPHATIDATE CYTIDYLYLTRANSFERASE"/>
    <property type="match status" value="1"/>
</dbReference>
<dbReference type="STRING" id="36849.OXPF_20770"/>
<evidence type="ECO:0000313" key="26">
    <source>
        <dbReference type="Proteomes" id="UP000050326"/>
    </source>
</evidence>
<comment type="subcellular location">
    <subcellularLocation>
        <location evidence="2">Cell membrane</location>
        <topology evidence="2">Multi-pass membrane protein</topology>
    </subcellularLocation>
</comment>
<organism evidence="25 26">
    <name type="scientific">Oxobacter pfennigii</name>
    <dbReference type="NCBI Taxonomy" id="36849"/>
    <lineage>
        <taxon>Bacteria</taxon>
        <taxon>Bacillati</taxon>
        <taxon>Bacillota</taxon>
        <taxon>Clostridia</taxon>
        <taxon>Eubacteriales</taxon>
        <taxon>Clostridiaceae</taxon>
        <taxon>Oxobacter</taxon>
    </lineage>
</organism>
<evidence type="ECO:0000256" key="19">
    <source>
        <dbReference type="ARBA" id="ARBA00031825"/>
    </source>
</evidence>
<feature type="transmembrane region" description="Helical" evidence="24">
    <location>
        <begin position="7"/>
        <end position="40"/>
    </location>
</feature>
<evidence type="ECO:0000256" key="11">
    <source>
        <dbReference type="ARBA" id="ARBA00022692"/>
    </source>
</evidence>
<evidence type="ECO:0000256" key="15">
    <source>
        <dbReference type="ARBA" id="ARBA00023136"/>
    </source>
</evidence>
<evidence type="ECO:0000256" key="14">
    <source>
        <dbReference type="ARBA" id="ARBA00023098"/>
    </source>
</evidence>
<evidence type="ECO:0000256" key="20">
    <source>
        <dbReference type="ARBA" id="ARBA00032253"/>
    </source>
</evidence>
<feature type="transmembrane region" description="Helical" evidence="24">
    <location>
        <begin position="198"/>
        <end position="219"/>
    </location>
</feature>
<keyword evidence="17" id="KW-1208">Phospholipid metabolism</keyword>
<evidence type="ECO:0000256" key="6">
    <source>
        <dbReference type="ARBA" id="ARBA00012487"/>
    </source>
</evidence>
<comment type="similarity">
    <text evidence="5">Belongs to the CDS family.</text>
</comment>
<feature type="transmembrane region" description="Helical" evidence="24">
    <location>
        <begin position="130"/>
        <end position="151"/>
    </location>
</feature>
<evidence type="ECO:0000256" key="4">
    <source>
        <dbReference type="ARBA" id="ARBA00005189"/>
    </source>
</evidence>
<name>A0A0N8NT58_9CLOT</name>
<evidence type="ECO:0000256" key="10">
    <source>
        <dbReference type="ARBA" id="ARBA00022679"/>
    </source>
</evidence>
<comment type="pathway">
    <text evidence="3">Phospholipid metabolism; CDP-diacylglycerol biosynthesis; CDP-diacylglycerol from sn-glycerol 3-phosphate: step 3/3.</text>
</comment>
<evidence type="ECO:0000256" key="21">
    <source>
        <dbReference type="ARBA" id="ARBA00032396"/>
    </source>
</evidence>
<keyword evidence="26" id="KW-1185">Reference proteome</keyword>
<keyword evidence="12 25" id="KW-0548">Nucleotidyltransferase</keyword>
<evidence type="ECO:0000256" key="3">
    <source>
        <dbReference type="ARBA" id="ARBA00005119"/>
    </source>
</evidence>
<evidence type="ECO:0000256" key="24">
    <source>
        <dbReference type="SAM" id="Phobius"/>
    </source>
</evidence>
<evidence type="ECO:0000256" key="7">
    <source>
        <dbReference type="ARBA" id="ARBA00019373"/>
    </source>
</evidence>
<keyword evidence="8" id="KW-1003">Cell membrane</keyword>
<evidence type="ECO:0000256" key="22">
    <source>
        <dbReference type="ARBA" id="ARBA00032743"/>
    </source>
</evidence>
<keyword evidence="16" id="KW-0594">Phospholipid biosynthesis</keyword>
<feature type="transmembrane region" description="Helical" evidence="24">
    <location>
        <begin position="249"/>
        <end position="267"/>
    </location>
</feature>
<feature type="transmembrane region" description="Helical" evidence="24">
    <location>
        <begin position="101"/>
        <end position="123"/>
    </location>
</feature>
<accession>A0A0N8NT58</accession>
<evidence type="ECO:0000256" key="23">
    <source>
        <dbReference type="ARBA" id="ARBA00033406"/>
    </source>
</evidence>
<reference evidence="25 26" key="1">
    <citation type="submission" date="2015-09" db="EMBL/GenBank/DDBJ databases">
        <title>Genome sequence of Oxobacter pfennigii DSM 3222.</title>
        <authorList>
            <person name="Poehlein A."/>
            <person name="Bengelsdorf F.R."/>
            <person name="Schiel-Bengelsdorf B."/>
            <person name="Duerre P."/>
            <person name="Daniel R."/>
        </authorList>
    </citation>
    <scope>NUCLEOTIDE SEQUENCE [LARGE SCALE GENOMIC DNA]</scope>
    <source>
        <strain evidence="25 26">DSM 3222</strain>
    </source>
</reference>
<keyword evidence="15 24" id="KW-0472">Membrane</keyword>
<keyword evidence="9" id="KW-0444">Lipid biosynthesis</keyword>
<evidence type="ECO:0000256" key="17">
    <source>
        <dbReference type="ARBA" id="ARBA00023264"/>
    </source>
</evidence>